<evidence type="ECO:0000259" key="6">
    <source>
        <dbReference type="Pfam" id="PF03328"/>
    </source>
</evidence>
<dbReference type="InterPro" id="IPR005000">
    <property type="entry name" value="Aldolase/citrate-lyase_domain"/>
</dbReference>
<proteinExistence type="predicted"/>
<feature type="binding site" evidence="4">
    <location>
        <position position="67"/>
    </location>
    <ligand>
        <name>substrate</name>
    </ligand>
</feature>
<dbReference type="EMBL" id="FOUY01000036">
    <property type="protein sequence ID" value="SFO20736.1"/>
    <property type="molecule type" value="Genomic_DNA"/>
</dbReference>
<evidence type="ECO:0000313" key="7">
    <source>
        <dbReference type="EMBL" id="SFO20736.1"/>
    </source>
</evidence>
<dbReference type="GO" id="GO:0006107">
    <property type="term" value="P:oxaloacetate metabolic process"/>
    <property type="evidence" value="ECO:0007669"/>
    <property type="project" value="TreeGrafter"/>
</dbReference>
<dbReference type="GO" id="GO:0000287">
    <property type="term" value="F:magnesium ion binding"/>
    <property type="evidence" value="ECO:0007669"/>
    <property type="project" value="TreeGrafter"/>
</dbReference>
<dbReference type="InterPro" id="IPR040442">
    <property type="entry name" value="Pyrv_kinase-like_dom_sf"/>
</dbReference>
<evidence type="ECO:0000256" key="1">
    <source>
        <dbReference type="ARBA" id="ARBA00001946"/>
    </source>
</evidence>
<dbReference type="RefSeq" id="WP_093351517.1">
    <property type="nucleotide sequence ID" value="NZ_FOUY01000036.1"/>
</dbReference>
<name>A0A1I5FAU8_PSUAM</name>
<keyword evidence="2 5" id="KW-0479">Metal-binding</keyword>
<keyword evidence="3 5" id="KW-0460">Magnesium</keyword>
<feature type="domain" description="HpcH/HpaI aldolase/citrate lyase" evidence="6">
    <location>
        <begin position="11"/>
        <end position="214"/>
    </location>
</feature>
<reference evidence="7 8" key="1">
    <citation type="submission" date="2016-10" db="EMBL/GenBank/DDBJ databases">
        <authorList>
            <person name="de Groot N.N."/>
        </authorList>
    </citation>
    <scope>NUCLEOTIDE SEQUENCE [LARGE SCALE GENOMIC DNA]</scope>
    <source>
        <strain evidence="7 8">CGMCC 4.1877</strain>
    </source>
</reference>
<protein>
    <submittedName>
        <fullName evidence="7">Citrate lyase subunit beta / citryl-CoA lyase</fullName>
    </submittedName>
</protein>
<keyword evidence="8" id="KW-1185">Reference proteome</keyword>
<feature type="binding site" evidence="5">
    <location>
        <position position="115"/>
    </location>
    <ligand>
        <name>Mg(2+)</name>
        <dbReference type="ChEBI" id="CHEBI:18420"/>
    </ligand>
</feature>
<dbReference type="SUPFAM" id="SSF51621">
    <property type="entry name" value="Phosphoenolpyruvate/pyruvate domain"/>
    <property type="match status" value="1"/>
</dbReference>
<dbReference type="PIRSF" id="PIRSF015582">
    <property type="entry name" value="Cit_lyase_B"/>
    <property type="match status" value="1"/>
</dbReference>
<dbReference type="OrthoDB" id="5172636at2"/>
<feature type="binding site" evidence="5">
    <location>
        <position position="141"/>
    </location>
    <ligand>
        <name>Mg(2+)</name>
        <dbReference type="ChEBI" id="CHEBI:18420"/>
    </ligand>
</feature>
<keyword evidence="7" id="KW-0456">Lyase</keyword>
<gene>
    <name evidence="7" type="ORF">SAMN05216207_103650</name>
</gene>
<dbReference type="Pfam" id="PF03328">
    <property type="entry name" value="HpcH_HpaI"/>
    <property type="match status" value="1"/>
</dbReference>
<dbReference type="GO" id="GO:0016829">
    <property type="term" value="F:lyase activity"/>
    <property type="evidence" value="ECO:0007669"/>
    <property type="project" value="UniProtKB-KW"/>
</dbReference>
<dbReference type="PANTHER" id="PTHR32308:SF10">
    <property type="entry name" value="CITRATE LYASE SUBUNIT BETA"/>
    <property type="match status" value="1"/>
</dbReference>
<dbReference type="InterPro" id="IPR011206">
    <property type="entry name" value="Citrate_lyase_beta/mcl1/mcl2"/>
</dbReference>
<dbReference type="PANTHER" id="PTHR32308">
    <property type="entry name" value="LYASE BETA SUBUNIT, PUTATIVE (AFU_ORTHOLOGUE AFUA_4G13030)-RELATED"/>
    <property type="match status" value="1"/>
</dbReference>
<evidence type="ECO:0000256" key="2">
    <source>
        <dbReference type="ARBA" id="ARBA00022723"/>
    </source>
</evidence>
<dbReference type="Proteomes" id="UP000199614">
    <property type="component" value="Unassembled WGS sequence"/>
</dbReference>
<evidence type="ECO:0000256" key="3">
    <source>
        <dbReference type="ARBA" id="ARBA00022842"/>
    </source>
</evidence>
<dbReference type="InterPro" id="IPR015813">
    <property type="entry name" value="Pyrv/PenolPyrv_kinase-like_dom"/>
</dbReference>
<organism evidence="7 8">
    <name type="scientific">Pseudonocardia ammonioxydans</name>
    <dbReference type="NCBI Taxonomy" id="260086"/>
    <lineage>
        <taxon>Bacteria</taxon>
        <taxon>Bacillati</taxon>
        <taxon>Actinomycetota</taxon>
        <taxon>Actinomycetes</taxon>
        <taxon>Pseudonocardiales</taxon>
        <taxon>Pseudonocardiaceae</taxon>
        <taxon>Pseudonocardia</taxon>
    </lineage>
</organism>
<accession>A0A1I5FAU8</accession>
<evidence type="ECO:0000256" key="4">
    <source>
        <dbReference type="PIRSR" id="PIRSR015582-1"/>
    </source>
</evidence>
<dbReference type="AlphaFoldDB" id="A0A1I5FAU8"/>
<dbReference type="STRING" id="260086.SAMN05216207_103650"/>
<sequence>MSAHRLRGPALLFCPGNRPERFAKAAAAADTVILDLEDAVGPDGKDAAREAVVAALAELDPAATLVRVNAPGTPWHDDDVAALAAHPDVAVMLPMAASAADVTALAPRPVVALCETARGVLAAPEIAQAENCTALMWGSEDLVADLGGRPGRAPGGGYRPAVEEARTRILYAARAGGAVPIDTVLVAIDDLDTLRADSTAAVAAGYAAKACIHPKQVEVVREAFLPTEDEVADARAVLTAAEEYGGGVFRWQGRMIDAPVLAHAREVLRQAGADDPHASDVVT</sequence>
<dbReference type="Gene3D" id="3.20.20.60">
    <property type="entry name" value="Phosphoenolpyruvate-binding domains"/>
    <property type="match status" value="1"/>
</dbReference>
<evidence type="ECO:0000256" key="5">
    <source>
        <dbReference type="PIRSR" id="PIRSR015582-2"/>
    </source>
</evidence>
<comment type="cofactor">
    <cofactor evidence="1">
        <name>Mg(2+)</name>
        <dbReference type="ChEBI" id="CHEBI:18420"/>
    </cofactor>
</comment>
<evidence type="ECO:0000313" key="8">
    <source>
        <dbReference type="Proteomes" id="UP000199614"/>
    </source>
</evidence>
<feature type="binding site" evidence="4">
    <location>
        <position position="115"/>
    </location>
    <ligand>
        <name>substrate</name>
    </ligand>
</feature>